<dbReference type="InterPro" id="IPR055402">
    <property type="entry name" value="KNTC1_N"/>
</dbReference>
<proteinExistence type="evidence at transcript level"/>
<dbReference type="GO" id="GO:0005828">
    <property type="term" value="C:kinetochore microtubule"/>
    <property type="evidence" value="ECO:0007669"/>
    <property type="project" value="TreeGrafter"/>
</dbReference>
<dbReference type="GO" id="GO:0032259">
    <property type="term" value="P:methylation"/>
    <property type="evidence" value="ECO:0007669"/>
    <property type="project" value="UniProtKB-KW"/>
</dbReference>
<dbReference type="GO" id="GO:0007094">
    <property type="term" value="P:mitotic spindle assembly checkpoint signaling"/>
    <property type="evidence" value="ECO:0007669"/>
    <property type="project" value="TreeGrafter"/>
</dbReference>
<dbReference type="GO" id="GO:0005737">
    <property type="term" value="C:cytoplasm"/>
    <property type="evidence" value="ECO:0007669"/>
    <property type="project" value="TreeGrafter"/>
</dbReference>
<dbReference type="InterPro" id="IPR057303">
    <property type="entry name" value="Rod_N"/>
</dbReference>
<feature type="non-terminal residue" evidence="6">
    <location>
        <position position="2263"/>
    </location>
</feature>
<dbReference type="PANTHER" id="PTHR15688:SF1">
    <property type="entry name" value="KINETOCHORE-ASSOCIATED PROTEIN 1"/>
    <property type="match status" value="1"/>
</dbReference>
<dbReference type="EMBL" id="KU659947">
    <property type="protein sequence ID" value="AOG17746.1"/>
    <property type="molecule type" value="mRNA"/>
</dbReference>
<organism evidence="6">
    <name type="scientific">Polypedilum vanderplanki</name>
    <name type="common">Sleeping chironomid midge</name>
    <dbReference type="NCBI Taxonomy" id="319348"/>
    <lineage>
        <taxon>Eukaryota</taxon>
        <taxon>Metazoa</taxon>
        <taxon>Ecdysozoa</taxon>
        <taxon>Arthropoda</taxon>
        <taxon>Hexapoda</taxon>
        <taxon>Insecta</taxon>
        <taxon>Pterygota</taxon>
        <taxon>Neoptera</taxon>
        <taxon>Endopterygota</taxon>
        <taxon>Diptera</taxon>
        <taxon>Nematocera</taxon>
        <taxon>Chironomoidea</taxon>
        <taxon>Chironomidae</taxon>
        <taxon>Chironominae</taxon>
        <taxon>Polypedilum</taxon>
        <taxon>Polypedilum</taxon>
    </lineage>
</organism>
<evidence type="ECO:0000259" key="3">
    <source>
        <dbReference type="Pfam" id="PF24506"/>
    </source>
</evidence>
<dbReference type="InterPro" id="IPR052802">
    <property type="entry name" value="KNTC1"/>
</dbReference>
<feature type="domain" description="KNTC1 first ARM-repeats" evidence="5">
    <location>
        <begin position="591"/>
        <end position="820"/>
    </location>
</feature>
<keyword evidence="6" id="KW-0489">Methyltransferase</keyword>
<dbReference type="InterPro" id="IPR019527">
    <property type="entry name" value="RZZ-complex_KNTC1/ROD_C"/>
</dbReference>
<evidence type="ECO:0000259" key="1">
    <source>
        <dbReference type="Pfam" id="PF10493"/>
    </source>
</evidence>
<dbReference type="Pfam" id="PF24516">
    <property type="entry name" value="ARM_KNTC1_2nd"/>
    <property type="match status" value="1"/>
</dbReference>
<dbReference type="SUPFAM" id="SSF53335">
    <property type="entry name" value="S-adenosyl-L-methionine-dependent methyltransferases"/>
    <property type="match status" value="1"/>
</dbReference>
<dbReference type="InterPro" id="IPR055404">
    <property type="entry name" value="ARM_KNTC1_2nd"/>
</dbReference>
<dbReference type="InterPro" id="IPR036322">
    <property type="entry name" value="WD40_repeat_dom_sf"/>
</dbReference>
<dbReference type="GO" id="GO:1990423">
    <property type="term" value="C:RZZ complex"/>
    <property type="evidence" value="ECO:0007669"/>
    <property type="project" value="TreeGrafter"/>
</dbReference>
<feature type="domain" description="RZZ complex subunit KNTC1/ROD C-terminal" evidence="1">
    <location>
        <begin position="1718"/>
        <end position="2257"/>
    </location>
</feature>
<dbReference type="Pfam" id="PF24506">
    <property type="entry name" value="KNTC1_N"/>
    <property type="match status" value="1"/>
</dbReference>
<dbReference type="Pfam" id="PF24520">
    <property type="entry name" value="ARM_KNTC1_1st"/>
    <property type="match status" value="1"/>
</dbReference>
<dbReference type="GO" id="GO:0008168">
    <property type="term" value="F:methyltransferase activity"/>
    <property type="evidence" value="ECO:0007669"/>
    <property type="project" value="UniProtKB-KW"/>
</dbReference>
<dbReference type="Pfam" id="PF24504">
    <property type="entry name" value="Rod_N"/>
    <property type="match status" value="1"/>
</dbReference>
<dbReference type="Gene3D" id="3.40.50.150">
    <property type="entry name" value="Vaccinia Virus protein VP39"/>
    <property type="match status" value="1"/>
</dbReference>
<dbReference type="GO" id="GO:0000070">
    <property type="term" value="P:mitotic sister chromatid segregation"/>
    <property type="evidence" value="ECO:0007669"/>
    <property type="project" value="TreeGrafter"/>
</dbReference>
<dbReference type="InterPro" id="IPR055403">
    <property type="entry name" value="ARM_KNTC1_1st"/>
</dbReference>
<feature type="domain" description="KNTC1 N-terminal" evidence="3">
    <location>
        <begin position="249"/>
        <end position="330"/>
    </location>
</feature>
<dbReference type="SUPFAM" id="SSF50978">
    <property type="entry name" value="WD40 repeat-like"/>
    <property type="match status" value="1"/>
</dbReference>
<protein>
    <submittedName>
        <fullName evidence="6">Putative rRNA methyltransferase-like protein</fullName>
    </submittedName>
</protein>
<feature type="domain" description="Rod N-terminal" evidence="2">
    <location>
        <begin position="357"/>
        <end position="585"/>
    </location>
</feature>
<dbReference type="InterPro" id="IPR010286">
    <property type="entry name" value="METTL16/RlmF"/>
</dbReference>
<dbReference type="Pfam" id="PF10493">
    <property type="entry name" value="Rod_C"/>
    <property type="match status" value="1"/>
</dbReference>
<dbReference type="InterPro" id="IPR029063">
    <property type="entry name" value="SAM-dependent_MTases_sf"/>
</dbReference>
<sequence length="2263" mass="264079">MHPRNIYKNPPDFNKLRIEYPEFAAKVHIDVDGKIKLNFNDQESVRVLTQCCLMKDFDLKVELPIDKLIPTLPLRLNYILWIEDLLNHCSIKENVFGIDIGTGASCIYSLLLIKMHTQWKMFALEIDKENLKYANKNINYNQFDEKIVLINQEGSNKIFENLFKHDSNHKTFCVCNPPFFSSKNELVLGSENRTGKRKRPRSSYKESSTETVFTEGGELEFVILCKIMWNQFEPTFSEDETLGSEFFTNSLLKISNEQKSTKNPTVLSSYQNNTIIISVDSSLIILEDEVTDNCKFLSFGAEINCFVISQSGKYMVCCLNDGNIHAIHSKGYPLFNLSIQPEDINESISFVDIQTVNDEFFILCFNGRVYRLQGINENELVGIDTEADSTLLNTSIIATNIKRIDSPIILSKINSFCVVKQSRKEFIIICCNDGVIFIEDNQRIKIKYPKDIDIIIKIYNLDYCIVGFTYEGYCVEICPFTKIIRKIEMTEEDLQKFSMMADMKILETNNDVELLTLSISMNNEHKMRVIDFPSFSCKNEINLPDPSWIVLQPKSAINMYFIVGSKNEENYVQSIELKNITEADPEERFQKLLQKGHYDEAESYAKNLGLSLEPLYQARVKKLLIEISLEKKSEEIEKKFEILLKQMNLIENKDFMVSLSFSNDIPDRTCLTRFLEYIQQNIDTNKYSEENDEINECLLRLETLRLIDPYDTNLEFRKFLRQKDMMKAAIDYFRTDVLLSCLIWSRHASSIMPNMNLQQFYTWLNEIRSNVEPFHLIQWLKHFTPCFLQVYPKETSKLVEWCINRTHSLQFSPKWPEIALEFITNIKSIFNDLEFLFIDVRRSFHSNMEKIQKLINVLEEMVVLKKRYHLSMSLKDYQEDSFEETAFKLLQRIQIHNIKNMVNDFLYPVFLEHGSLPEETIVKYINFLATNKNFGYWQERAIICTELLNNEENRLRSALLILKVSPVPWSPIVLPLAELGTKSNHPIANLIFIEYKNQAIKILKLKYGWPVDYFDLQQDRIKLVLRILKVNNPDMIEDIKILVKSSPDISSDAYVFLIHKLIESGRMDEFIKLIANLEDETECKHALLEKTVNIFVKEIENEPLETNQIKNYIEAMKFLLNQQRDTMDEFKFEYTQNKIKSIKNLVKLRELFNFDITLKDLNNKQNKLKWYVAGIEKVAKEVRLKMSIDDIWSKLNLLANAFDGNRILIYFMLCRKLNNVFITCKIIDGICQLDEAIDKDQIEFAFRFCAFLVSQQIIDLENNRYHLKQCYDPLAFPLAFEFLKKCLVNYNLLYHNQILKFLHWIGVIRSFYSPNVIETTRSQRVINQIVFSSTITNANSKEESTRRQSLSVFEDFEEKLVPQPTQNQDYLTPVLQCVCNAIKMIALTTDPENAPFSFIKTYLDSDSSAQELKDAFFSSLENILKLKLSMESFIIMQLISDYQMKGNHILLPQSFVSSVNRKILKFMLSQKDPEYFNAFVIFRSENSKIECLEYLKSSLKNNSQRIAFSTFSEMYNKYKNNNDFNIDRESRLKLYYYSELCKYYPNMRTSTNLDTVGISDFLKGLENHQLPVELLRKLSKDFGWNYQKSLIKQVKQLLRKQELEYEIKMDAFGKAEIVVKTSVEAIKRMCNAYLTEITDTNFLGTELEKFFSEINDYFYELFLVVIDFMEFFKEIPPQYKLYKNILLLLKHKLTMKRRSIGAEEHENWMTRHSVDNTILPAISTWRLPFSMIINMDPEISISKDLIVETFETYYPLMQLHSALKPTTKINERIEICALAAATNSVQDMRTQAEATVGAQWNLKPRNNAFLQAVIRMIGYLNDKGKALAILYFIVTNTPQGCDQMEASFECWKFALAHEHNNDVKSKYAEVVNKIKRKYPLLKTQHMLHLYGLADDRLMKVIDDPVLLINSLYEHESILQPQKKEINKLCKEIASLYNIDLMALQVKILKNLLSFAETSSSNECGNVNETVYEDFLGGNASNSEHIKVTDENVIRAYYILGSWSSENSLEFIASELSSDRVHAENQLQLFECFAKLVDEDNFSYMELVKTENYLLVRVCHFLKALGLNYKPQTFKDCDKVDLLKRIWTNHHNNIKALEVMSLICLGFDINLPQIWNGILKKMVNNKMITQVSVLVEILSTRTKFLHLNGLKLAWEFVIKEPLLQATNVQNFEEDQKLAKALILLQKCPISTLLNLESFTSKCIQLNRPHMGAIFLAFAKDNDRKKMIDMFENYDKHELKIKIEELEIHGIAPVITKSVINTLNL</sequence>
<gene>
    <name evidence="6" type="primary">RNA-MT23</name>
</gene>
<dbReference type="PANTHER" id="PTHR15688">
    <property type="entry name" value="KINETOCHORE-ASSOCIATED PROTEIN 1"/>
    <property type="match status" value="1"/>
</dbReference>
<evidence type="ECO:0000259" key="4">
    <source>
        <dbReference type="Pfam" id="PF24516"/>
    </source>
</evidence>
<evidence type="ECO:0000259" key="2">
    <source>
        <dbReference type="Pfam" id="PF24504"/>
    </source>
</evidence>
<name>A0A1B3PDE8_POLVA</name>
<dbReference type="GO" id="GO:1903394">
    <property type="term" value="P:protein localization to kinetochore involved in kinetochore assembly"/>
    <property type="evidence" value="ECO:0007669"/>
    <property type="project" value="TreeGrafter"/>
</dbReference>
<evidence type="ECO:0000313" key="6">
    <source>
        <dbReference type="EMBL" id="AOG17746.1"/>
    </source>
</evidence>
<reference evidence="6" key="1">
    <citation type="submission" date="2016-01" db="EMBL/GenBank/DDBJ databases">
        <title>Diversity of S-adenosylmethionine dependent methyltransferases of the cryptobiotic chironomid in relation to desiccation stress resistance.</title>
        <authorList>
            <person name="Deviatiiarov R."/>
            <person name="Gusev O."/>
            <person name="Aupov R."/>
            <person name="Cornette R."/>
            <person name="Kikawada T."/>
        </authorList>
    </citation>
    <scope>NUCLEOTIDE SEQUENCE</scope>
</reference>
<evidence type="ECO:0000259" key="5">
    <source>
        <dbReference type="Pfam" id="PF24520"/>
    </source>
</evidence>
<accession>A0A1B3PDE8</accession>
<dbReference type="Pfam" id="PF05971">
    <property type="entry name" value="Methyltransf_10"/>
    <property type="match status" value="1"/>
</dbReference>
<dbReference type="GO" id="GO:0031267">
    <property type="term" value="F:small GTPase binding"/>
    <property type="evidence" value="ECO:0007669"/>
    <property type="project" value="TreeGrafter"/>
</dbReference>
<feature type="domain" description="KNTC1 second ARM-repeats" evidence="4">
    <location>
        <begin position="936"/>
        <end position="1076"/>
    </location>
</feature>
<keyword evidence="6" id="KW-0808">Transferase</keyword>